<keyword evidence="8 13" id="KW-1133">Transmembrane helix</keyword>
<gene>
    <name evidence="14" type="ORF">ACFSQJ_13270</name>
</gene>
<name>A0ABW5MZK1_9FLAO</name>
<keyword evidence="6" id="KW-0631">Potassium channel</keyword>
<evidence type="ECO:0000256" key="3">
    <source>
        <dbReference type="ARBA" id="ARBA00022448"/>
    </source>
</evidence>
<dbReference type="RefSeq" id="WP_377767453.1">
    <property type="nucleotide sequence ID" value="NZ_JBHULB010000017.1"/>
</dbReference>
<evidence type="ECO:0000256" key="6">
    <source>
        <dbReference type="ARBA" id="ARBA00022826"/>
    </source>
</evidence>
<keyword evidence="3" id="KW-0813">Transport</keyword>
<dbReference type="EMBL" id="JBHULB010000017">
    <property type="protein sequence ID" value="MFD2587910.1"/>
    <property type="molecule type" value="Genomic_DNA"/>
</dbReference>
<feature type="transmembrane region" description="Helical" evidence="13">
    <location>
        <begin position="200"/>
        <end position="219"/>
    </location>
</feature>
<keyword evidence="5 13" id="KW-0812">Transmembrane</keyword>
<evidence type="ECO:0000256" key="5">
    <source>
        <dbReference type="ARBA" id="ARBA00022692"/>
    </source>
</evidence>
<keyword evidence="9" id="KW-0406">Ion transport</keyword>
<keyword evidence="7" id="KW-0630">Potassium</keyword>
<comment type="caution">
    <text evidence="14">The sequence shown here is derived from an EMBL/GenBank/DDBJ whole genome shotgun (WGS) entry which is preliminary data.</text>
</comment>
<reference evidence="15" key="1">
    <citation type="journal article" date="2019" name="Int. J. Syst. Evol. Microbiol.">
        <title>The Global Catalogue of Microorganisms (GCM) 10K type strain sequencing project: providing services to taxonomists for standard genome sequencing and annotation.</title>
        <authorList>
            <consortium name="The Broad Institute Genomics Platform"/>
            <consortium name="The Broad Institute Genome Sequencing Center for Infectious Disease"/>
            <person name="Wu L."/>
            <person name="Ma J."/>
        </authorList>
    </citation>
    <scope>NUCLEOTIDE SEQUENCE [LARGE SCALE GENOMIC DNA]</scope>
    <source>
        <strain evidence="15">KCTC 52368</strain>
    </source>
</reference>
<keyword evidence="11" id="KW-0407">Ion channel</keyword>
<feature type="transmembrane region" description="Helical" evidence="13">
    <location>
        <begin position="57"/>
        <end position="76"/>
    </location>
</feature>
<evidence type="ECO:0000256" key="1">
    <source>
        <dbReference type="ARBA" id="ARBA00004141"/>
    </source>
</evidence>
<dbReference type="InterPro" id="IPR010617">
    <property type="entry name" value="TMEM175-like"/>
</dbReference>
<keyword evidence="4" id="KW-0633">Potassium transport</keyword>
<evidence type="ECO:0000256" key="10">
    <source>
        <dbReference type="ARBA" id="ARBA00023136"/>
    </source>
</evidence>
<evidence type="ECO:0000256" key="9">
    <source>
        <dbReference type="ARBA" id="ARBA00023065"/>
    </source>
</evidence>
<keyword evidence="10 13" id="KW-0472">Membrane</keyword>
<proteinExistence type="inferred from homology"/>
<evidence type="ECO:0000256" key="13">
    <source>
        <dbReference type="SAM" id="Phobius"/>
    </source>
</evidence>
<evidence type="ECO:0000256" key="12">
    <source>
        <dbReference type="ARBA" id="ARBA00034430"/>
    </source>
</evidence>
<feature type="transmembrane region" description="Helical" evidence="13">
    <location>
        <begin position="96"/>
        <end position="115"/>
    </location>
</feature>
<evidence type="ECO:0000256" key="7">
    <source>
        <dbReference type="ARBA" id="ARBA00022958"/>
    </source>
</evidence>
<feature type="transmembrane region" description="Helical" evidence="13">
    <location>
        <begin position="225"/>
        <end position="242"/>
    </location>
</feature>
<evidence type="ECO:0000256" key="8">
    <source>
        <dbReference type="ARBA" id="ARBA00022989"/>
    </source>
</evidence>
<dbReference type="Pfam" id="PF06736">
    <property type="entry name" value="TMEM175"/>
    <property type="match status" value="1"/>
</dbReference>
<organism evidence="14 15">
    <name type="scientific">Croceitalea marina</name>
    <dbReference type="NCBI Taxonomy" id="1775166"/>
    <lineage>
        <taxon>Bacteria</taxon>
        <taxon>Pseudomonadati</taxon>
        <taxon>Bacteroidota</taxon>
        <taxon>Flavobacteriia</taxon>
        <taxon>Flavobacteriales</taxon>
        <taxon>Flavobacteriaceae</taxon>
        <taxon>Croceitalea</taxon>
    </lineage>
</organism>
<evidence type="ECO:0000313" key="15">
    <source>
        <dbReference type="Proteomes" id="UP001597526"/>
    </source>
</evidence>
<comment type="similarity">
    <text evidence="2">Belongs to the TMEM175 family.</text>
</comment>
<accession>A0ABW5MZK1</accession>
<feature type="transmembrane region" description="Helical" evidence="13">
    <location>
        <begin position="27"/>
        <end position="45"/>
    </location>
</feature>
<feature type="transmembrane region" description="Helical" evidence="13">
    <location>
        <begin position="157"/>
        <end position="179"/>
    </location>
</feature>
<comment type="subcellular location">
    <subcellularLocation>
        <location evidence="1">Membrane</location>
        <topology evidence="1">Multi-pass membrane protein</topology>
    </subcellularLocation>
</comment>
<evidence type="ECO:0000313" key="14">
    <source>
        <dbReference type="EMBL" id="MFD2587910.1"/>
    </source>
</evidence>
<sequence>MAKKFFVEREKISSDGFRYRGLSSSRLENLTDAVFGFSITLLVISSQVPTTYIELQASMYSFIGFIFCTMLLLGLWNNHSNFFLYYGLHDKTTKALNALFIFMLLFYIYPLKYLFSYIGTAIYATLKRNLGDNSEALKVAWRDLAAADLNVLQWKDLIIRFGLGLLLIYLILVLMHLNANKKADELELSDKERYITKTFIHEYLLLMSVCVLSILIVLFFGGRAAGYAGGAYTLIPILLPLYHRYRIRKMKKLEL</sequence>
<evidence type="ECO:0000256" key="11">
    <source>
        <dbReference type="ARBA" id="ARBA00023303"/>
    </source>
</evidence>
<evidence type="ECO:0000256" key="2">
    <source>
        <dbReference type="ARBA" id="ARBA00006920"/>
    </source>
</evidence>
<comment type="catalytic activity">
    <reaction evidence="12">
        <text>K(+)(in) = K(+)(out)</text>
        <dbReference type="Rhea" id="RHEA:29463"/>
        <dbReference type="ChEBI" id="CHEBI:29103"/>
    </reaction>
</comment>
<evidence type="ECO:0000256" key="4">
    <source>
        <dbReference type="ARBA" id="ARBA00022538"/>
    </source>
</evidence>
<keyword evidence="15" id="KW-1185">Reference proteome</keyword>
<protein>
    <submittedName>
        <fullName evidence="14">TMEM175 family protein</fullName>
    </submittedName>
</protein>
<dbReference type="Proteomes" id="UP001597526">
    <property type="component" value="Unassembled WGS sequence"/>
</dbReference>